<accession>A0A6C0CWK1</accession>
<evidence type="ECO:0000256" key="1">
    <source>
        <dbReference type="SAM" id="Phobius"/>
    </source>
</evidence>
<keyword evidence="1" id="KW-1133">Transmembrane helix</keyword>
<keyword evidence="1" id="KW-0812">Transmembrane</keyword>
<reference evidence="2" key="1">
    <citation type="journal article" date="2020" name="Nature">
        <title>Giant virus diversity and host interactions through global metagenomics.</title>
        <authorList>
            <person name="Schulz F."/>
            <person name="Roux S."/>
            <person name="Paez-Espino D."/>
            <person name="Jungbluth S."/>
            <person name="Walsh D.A."/>
            <person name="Denef V.J."/>
            <person name="McMahon K.D."/>
            <person name="Konstantinidis K.T."/>
            <person name="Eloe-Fadrosh E.A."/>
            <person name="Kyrpides N.C."/>
            <person name="Woyke T."/>
        </authorList>
    </citation>
    <scope>NUCLEOTIDE SEQUENCE</scope>
    <source>
        <strain evidence="2">GVMAG-M-3300023110-24</strain>
    </source>
</reference>
<feature type="transmembrane region" description="Helical" evidence="1">
    <location>
        <begin position="57"/>
        <end position="75"/>
    </location>
</feature>
<protein>
    <submittedName>
        <fullName evidence="2">Uncharacterized protein</fullName>
    </submittedName>
</protein>
<name>A0A6C0CWK1_9ZZZZ</name>
<organism evidence="2">
    <name type="scientific">viral metagenome</name>
    <dbReference type="NCBI Taxonomy" id="1070528"/>
    <lineage>
        <taxon>unclassified sequences</taxon>
        <taxon>metagenomes</taxon>
        <taxon>organismal metagenomes</taxon>
    </lineage>
</organism>
<sequence>MSECKISIYLAYGMLLYIFTSIYYLIITYNIGTPFKDSLTQEQLYIKQESVLVRKRVFYTGIIIGVFFICIWRPFKTC</sequence>
<dbReference type="EMBL" id="MN739508">
    <property type="protein sequence ID" value="QHT09226.1"/>
    <property type="molecule type" value="Genomic_DNA"/>
</dbReference>
<feature type="transmembrane region" description="Helical" evidence="1">
    <location>
        <begin position="6"/>
        <end position="26"/>
    </location>
</feature>
<proteinExistence type="predicted"/>
<keyword evidence="1" id="KW-0472">Membrane</keyword>
<evidence type="ECO:0000313" key="2">
    <source>
        <dbReference type="EMBL" id="QHT09226.1"/>
    </source>
</evidence>
<dbReference type="AlphaFoldDB" id="A0A6C0CWK1"/>